<dbReference type="PANTHER" id="PTHR13360:SF1">
    <property type="entry name" value="ACTIVATING SIGNAL COINTEGRATOR 1 COMPLEX SUBUNIT 1"/>
    <property type="match status" value="1"/>
</dbReference>
<dbReference type="PANTHER" id="PTHR13360">
    <property type="entry name" value="ACTIVATING SIGNAL COINTEGRATOR 1 COMPLEX SUBUNIT 1"/>
    <property type="match status" value="1"/>
</dbReference>
<dbReference type="InterPro" id="IPR036612">
    <property type="entry name" value="KH_dom_type_1_sf"/>
</dbReference>
<accession>A0AAD9VTP1</accession>
<dbReference type="InterPro" id="IPR009210">
    <property type="entry name" value="ASCC1"/>
</dbReference>
<dbReference type="InterPro" id="IPR004087">
    <property type="entry name" value="KH_dom"/>
</dbReference>
<dbReference type="SUPFAM" id="SSF55144">
    <property type="entry name" value="LigT-like"/>
    <property type="match status" value="1"/>
</dbReference>
<dbReference type="Gene3D" id="3.30.1370.10">
    <property type="entry name" value="K Homology domain, type 1"/>
    <property type="match status" value="1"/>
</dbReference>
<sequence>MLHTDTYVLENTKNINLNYQVIQSWRMVTTTKYGRCYRFFESDAWKNKYNMDAYVEEDYQPDYTDEEASDCNIEIVPHGEAKFKHTFHVAKTFFPFIIGSKNGVRKRIEIETKTTIQVPKQDGDIVIIGSDRRGIFSARHRIELLIEVSRKKLNYTHFLNIPLNKEEIITNFNLFKKDVIQKFGGVARGIDELLFQKPHKLHLSLVMLTLLDEEERKQAVKTFMDCKQHIIDPFIEKYGPITVNLKGIECMNDDPSSVKIIYAAVKTKNDALQTLSDDIVDYFAEMGFVTEKKNHVKLHATFMNTRYRNEVNKPDKNTEKTFDATQLLNEYKDTSFGTMILNEIHLSQLKSASSNDYYQATAKIKLDEKKISVTNVVAYPV</sequence>
<evidence type="ECO:0000313" key="3">
    <source>
        <dbReference type="Proteomes" id="UP001258017"/>
    </source>
</evidence>
<organism evidence="2 3">
    <name type="scientific">Odynerus spinipes</name>
    <dbReference type="NCBI Taxonomy" id="1348599"/>
    <lineage>
        <taxon>Eukaryota</taxon>
        <taxon>Metazoa</taxon>
        <taxon>Ecdysozoa</taxon>
        <taxon>Arthropoda</taxon>
        <taxon>Hexapoda</taxon>
        <taxon>Insecta</taxon>
        <taxon>Pterygota</taxon>
        <taxon>Neoptera</taxon>
        <taxon>Endopterygota</taxon>
        <taxon>Hymenoptera</taxon>
        <taxon>Apocrita</taxon>
        <taxon>Aculeata</taxon>
        <taxon>Vespoidea</taxon>
        <taxon>Vespidae</taxon>
        <taxon>Eumeninae</taxon>
        <taxon>Odynerus</taxon>
    </lineage>
</organism>
<dbReference type="SUPFAM" id="SSF54791">
    <property type="entry name" value="Eukaryotic type KH-domain (KH-domain type I)"/>
    <property type="match status" value="1"/>
</dbReference>
<dbReference type="InterPro" id="IPR004088">
    <property type="entry name" value="KH_dom_type_1"/>
</dbReference>
<dbReference type="Pfam" id="PF00013">
    <property type="entry name" value="KH_1"/>
    <property type="match status" value="1"/>
</dbReference>
<dbReference type="GO" id="GO:0006307">
    <property type="term" value="P:DNA alkylation repair"/>
    <property type="evidence" value="ECO:0007669"/>
    <property type="project" value="InterPro"/>
</dbReference>
<evidence type="ECO:0000259" key="1">
    <source>
        <dbReference type="SMART" id="SM00322"/>
    </source>
</evidence>
<keyword evidence="3" id="KW-1185">Reference proteome</keyword>
<dbReference type="EMBL" id="JAIFRP010000012">
    <property type="protein sequence ID" value="KAK2586606.1"/>
    <property type="molecule type" value="Genomic_DNA"/>
</dbReference>
<dbReference type="Gene3D" id="3.90.1140.10">
    <property type="entry name" value="Cyclic phosphodiesterase"/>
    <property type="match status" value="1"/>
</dbReference>
<reference evidence="2" key="2">
    <citation type="journal article" date="2023" name="Commun. Biol.">
        <title>Intrasexual cuticular hydrocarbon dimorphism in a wasp sheds light on hydrocarbon biosynthesis genes in Hymenoptera.</title>
        <authorList>
            <person name="Moris V.C."/>
            <person name="Podsiadlowski L."/>
            <person name="Martin S."/>
            <person name="Oeyen J.P."/>
            <person name="Donath A."/>
            <person name="Petersen M."/>
            <person name="Wilbrandt J."/>
            <person name="Misof B."/>
            <person name="Liedtke D."/>
            <person name="Thamm M."/>
            <person name="Scheiner R."/>
            <person name="Schmitt T."/>
            <person name="Niehuis O."/>
        </authorList>
    </citation>
    <scope>NUCLEOTIDE SEQUENCE</scope>
    <source>
        <strain evidence="2">GBR_01_08_01A</strain>
    </source>
</reference>
<protein>
    <recommendedName>
        <fullName evidence="1">K Homology domain-containing protein</fullName>
    </recommendedName>
</protein>
<dbReference type="GO" id="GO:0003723">
    <property type="term" value="F:RNA binding"/>
    <property type="evidence" value="ECO:0007669"/>
    <property type="project" value="InterPro"/>
</dbReference>
<dbReference type="Proteomes" id="UP001258017">
    <property type="component" value="Unassembled WGS sequence"/>
</dbReference>
<gene>
    <name evidence="2" type="ORF">KPH14_011479</name>
</gene>
<dbReference type="InterPro" id="IPR047538">
    <property type="entry name" value="KH-I_ASCC1"/>
</dbReference>
<feature type="domain" description="K Homology" evidence="1">
    <location>
        <begin position="81"/>
        <end position="147"/>
    </location>
</feature>
<name>A0AAD9VTP1_9HYME</name>
<dbReference type="CDD" id="cd22419">
    <property type="entry name" value="KH-I_ASCC1"/>
    <property type="match status" value="1"/>
</dbReference>
<comment type="caution">
    <text evidence="2">The sequence shown here is derived from an EMBL/GenBank/DDBJ whole genome shotgun (WGS) entry which is preliminary data.</text>
</comment>
<evidence type="ECO:0000313" key="2">
    <source>
        <dbReference type="EMBL" id="KAK2586606.1"/>
    </source>
</evidence>
<dbReference type="AlphaFoldDB" id="A0AAD9VTP1"/>
<reference evidence="2" key="1">
    <citation type="submission" date="2021-08" db="EMBL/GenBank/DDBJ databases">
        <authorList>
            <person name="Misof B."/>
            <person name="Oliver O."/>
            <person name="Podsiadlowski L."/>
            <person name="Donath A."/>
            <person name="Peters R."/>
            <person name="Mayer C."/>
            <person name="Rust J."/>
            <person name="Gunkel S."/>
            <person name="Lesny P."/>
            <person name="Martin S."/>
            <person name="Oeyen J.P."/>
            <person name="Petersen M."/>
            <person name="Panagiotis P."/>
            <person name="Wilbrandt J."/>
            <person name="Tanja T."/>
        </authorList>
    </citation>
    <scope>NUCLEOTIDE SEQUENCE</scope>
    <source>
        <strain evidence="2">GBR_01_08_01A</strain>
        <tissue evidence="2">Thorax + abdomen</tissue>
    </source>
</reference>
<dbReference type="GO" id="GO:0006355">
    <property type="term" value="P:regulation of DNA-templated transcription"/>
    <property type="evidence" value="ECO:0007669"/>
    <property type="project" value="TreeGrafter"/>
</dbReference>
<dbReference type="Pfam" id="PF10469">
    <property type="entry name" value="AKAP7_NLS"/>
    <property type="match status" value="1"/>
</dbReference>
<dbReference type="SMART" id="SM00322">
    <property type="entry name" value="KH"/>
    <property type="match status" value="1"/>
</dbReference>
<dbReference type="InterPro" id="IPR009097">
    <property type="entry name" value="Cyclic_Pdiesterase"/>
</dbReference>
<dbReference type="InterPro" id="IPR019510">
    <property type="entry name" value="AKAP7-like_phosphoesterase"/>
</dbReference>
<dbReference type="GO" id="GO:0005634">
    <property type="term" value="C:nucleus"/>
    <property type="evidence" value="ECO:0007669"/>
    <property type="project" value="TreeGrafter"/>
</dbReference>
<proteinExistence type="predicted"/>